<evidence type="ECO:0000313" key="1">
    <source>
        <dbReference type="EMBL" id="SFU80592.1"/>
    </source>
</evidence>
<reference evidence="2" key="1">
    <citation type="submission" date="2016-10" db="EMBL/GenBank/DDBJ databases">
        <authorList>
            <person name="Varghese N."/>
        </authorList>
    </citation>
    <scope>NUCLEOTIDE SEQUENCE [LARGE SCALE GENOMIC DNA]</scope>
    <source>
        <strain evidence="2">DSM 18820</strain>
    </source>
</reference>
<keyword evidence="2" id="KW-1185">Reference proteome</keyword>
<name>A0A1I7J647_9BACT</name>
<organism evidence="1 2">
    <name type="scientific">Pontibacter akesuensis</name>
    <dbReference type="NCBI Taxonomy" id="388950"/>
    <lineage>
        <taxon>Bacteria</taxon>
        <taxon>Pseudomonadati</taxon>
        <taxon>Bacteroidota</taxon>
        <taxon>Cytophagia</taxon>
        <taxon>Cytophagales</taxon>
        <taxon>Hymenobacteraceae</taxon>
        <taxon>Pontibacter</taxon>
    </lineage>
</organism>
<dbReference type="AlphaFoldDB" id="A0A1I7J647"/>
<protein>
    <submittedName>
        <fullName evidence="1">Uncharacterized protein</fullName>
    </submittedName>
</protein>
<dbReference type="EMBL" id="FPCA01000003">
    <property type="protein sequence ID" value="SFU80592.1"/>
    <property type="molecule type" value="Genomic_DNA"/>
</dbReference>
<accession>A0A1I7J647</accession>
<gene>
    <name evidence="1" type="ORF">SAMN04487941_2522</name>
</gene>
<proteinExistence type="predicted"/>
<dbReference type="RefSeq" id="WP_068838454.1">
    <property type="nucleotide sequence ID" value="NZ_BMXC01000003.1"/>
</dbReference>
<dbReference type="OrthoDB" id="9935438at2"/>
<evidence type="ECO:0000313" key="2">
    <source>
        <dbReference type="Proteomes" id="UP000182491"/>
    </source>
</evidence>
<dbReference type="Proteomes" id="UP000182491">
    <property type="component" value="Unassembled WGS sequence"/>
</dbReference>
<sequence length="151" mass="17692">MNIRGIAKTASIYFDIKYAILLVVLFFCITISANGQHYKLLNLSEKQVRDEVRNYHSVIRDSSEHEFATTLIFKDKNNEVQLRLNFFGGKSYQVECFSAKESFDSAIKTADKLYDKIGDNYWRDKDKKFEVRIFSIQDKVITSYNRGVSRY</sequence>